<dbReference type="Proteomes" id="UP001595772">
    <property type="component" value="Unassembled WGS sequence"/>
</dbReference>
<feature type="region of interest" description="Disordered" evidence="4">
    <location>
        <begin position="1"/>
        <end position="37"/>
    </location>
</feature>
<gene>
    <name evidence="6" type="ORF">ACFOUV_00620</name>
</gene>
<evidence type="ECO:0000256" key="4">
    <source>
        <dbReference type="SAM" id="MobiDB-lite"/>
    </source>
</evidence>
<sequence>METQSKSDENEAKESNQDSNSSSEQNDDTDKIAQEESSADIKVTLLGTGSPVLSMDRFGSATLVEAGDERLLFDVGRGAALRLDQMDIAPGMIDKLFVTHLHHDHTVGFADLHITAAVPDPRGNREGDFQVWGPKGTENMVNSTIQAFEVDIQTRKKVEGASGLEAEVHEIEEGVVYENNGVEVIAFNVDHGPMKPALGYRINYNGHSVVISGDTTYSENLIKYAKDTDLLVQEVVVVKGPEEEYQSEAHKNIEAYHTTPEQAGEIFKEVNPKLAVFTHIATFLPEHEATIVDRTNEIYDGKVVLGEDLMTIEIGAEVKVIQD</sequence>
<feature type="compositionally biased region" description="Basic and acidic residues" evidence="4">
    <location>
        <begin position="1"/>
        <end position="16"/>
    </location>
</feature>
<protein>
    <submittedName>
        <fullName evidence="6">MBL fold metallo-hydrolase</fullName>
    </submittedName>
</protein>
<dbReference type="SMART" id="SM00849">
    <property type="entry name" value="Lactamase_B"/>
    <property type="match status" value="1"/>
</dbReference>
<feature type="domain" description="Metallo-beta-lactamase" evidence="5">
    <location>
        <begin position="58"/>
        <end position="250"/>
    </location>
</feature>
<dbReference type="PANTHER" id="PTHR46018">
    <property type="entry name" value="ZINC PHOSPHODIESTERASE ELAC PROTEIN 1"/>
    <property type="match status" value="1"/>
</dbReference>
<keyword evidence="2" id="KW-0378">Hydrolase</keyword>
<organism evidence="6 7">
    <name type="scientific">Oceanobacillus longus</name>
    <dbReference type="NCBI Taxonomy" id="930120"/>
    <lineage>
        <taxon>Bacteria</taxon>
        <taxon>Bacillati</taxon>
        <taxon>Bacillota</taxon>
        <taxon>Bacilli</taxon>
        <taxon>Bacillales</taxon>
        <taxon>Bacillaceae</taxon>
        <taxon>Oceanobacillus</taxon>
    </lineage>
</organism>
<dbReference type="InterPro" id="IPR036866">
    <property type="entry name" value="RibonucZ/Hydroxyglut_hydro"/>
</dbReference>
<dbReference type="SUPFAM" id="SSF56281">
    <property type="entry name" value="Metallo-hydrolase/oxidoreductase"/>
    <property type="match status" value="1"/>
</dbReference>
<dbReference type="Pfam" id="PF12706">
    <property type="entry name" value="Lactamase_B_2"/>
    <property type="match status" value="1"/>
</dbReference>
<dbReference type="InterPro" id="IPR001279">
    <property type="entry name" value="Metallo-B-lactamas"/>
</dbReference>
<keyword evidence="1" id="KW-0540">Nuclease</keyword>
<evidence type="ECO:0000256" key="1">
    <source>
        <dbReference type="ARBA" id="ARBA00022759"/>
    </source>
</evidence>
<comment type="caution">
    <text evidence="6">The sequence shown here is derived from an EMBL/GenBank/DDBJ whole genome shotgun (WGS) entry which is preliminary data.</text>
</comment>
<name>A0ABV8GUS3_9BACI</name>
<evidence type="ECO:0000313" key="7">
    <source>
        <dbReference type="Proteomes" id="UP001595772"/>
    </source>
</evidence>
<proteinExistence type="predicted"/>
<evidence type="ECO:0000256" key="3">
    <source>
        <dbReference type="ARBA" id="ARBA00022833"/>
    </source>
</evidence>
<evidence type="ECO:0000313" key="6">
    <source>
        <dbReference type="EMBL" id="MFC4022314.1"/>
    </source>
</evidence>
<accession>A0ABV8GUS3</accession>
<evidence type="ECO:0000256" key="2">
    <source>
        <dbReference type="ARBA" id="ARBA00022801"/>
    </source>
</evidence>
<keyword evidence="1" id="KW-0255">Endonuclease</keyword>
<evidence type="ECO:0000259" key="5">
    <source>
        <dbReference type="SMART" id="SM00849"/>
    </source>
</evidence>
<keyword evidence="7" id="KW-1185">Reference proteome</keyword>
<dbReference type="CDD" id="cd07719">
    <property type="entry name" value="arylsulfatase_AtsA-like_MBL-fold"/>
    <property type="match status" value="1"/>
</dbReference>
<dbReference type="RefSeq" id="WP_379494832.1">
    <property type="nucleotide sequence ID" value="NZ_JBHSAO010000001.1"/>
</dbReference>
<dbReference type="EMBL" id="JBHSAO010000001">
    <property type="protein sequence ID" value="MFC4022314.1"/>
    <property type="molecule type" value="Genomic_DNA"/>
</dbReference>
<dbReference type="Gene3D" id="3.60.15.10">
    <property type="entry name" value="Ribonuclease Z/Hydroxyacylglutathione hydrolase-like"/>
    <property type="match status" value="1"/>
</dbReference>
<dbReference type="InterPro" id="IPR044094">
    <property type="entry name" value="AtsA-like_MBL-fold"/>
</dbReference>
<dbReference type="PANTHER" id="PTHR46018:SF2">
    <property type="entry name" value="ZINC PHOSPHODIESTERASE ELAC PROTEIN 1"/>
    <property type="match status" value="1"/>
</dbReference>
<reference evidence="7" key="1">
    <citation type="journal article" date="2019" name="Int. J. Syst. Evol. Microbiol.">
        <title>The Global Catalogue of Microorganisms (GCM) 10K type strain sequencing project: providing services to taxonomists for standard genome sequencing and annotation.</title>
        <authorList>
            <consortium name="The Broad Institute Genomics Platform"/>
            <consortium name="The Broad Institute Genome Sequencing Center for Infectious Disease"/>
            <person name="Wu L."/>
            <person name="Ma J."/>
        </authorList>
    </citation>
    <scope>NUCLEOTIDE SEQUENCE [LARGE SCALE GENOMIC DNA]</scope>
    <source>
        <strain evidence="7">IBRC-M 10703</strain>
    </source>
</reference>
<keyword evidence="3" id="KW-0862">Zinc</keyword>